<dbReference type="InterPro" id="IPR036291">
    <property type="entry name" value="NAD(P)-bd_dom_sf"/>
</dbReference>
<dbReference type="SUPFAM" id="SSF51735">
    <property type="entry name" value="NAD(P)-binding Rossmann-fold domains"/>
    <property type="match status" value="1"/>
</dbReference>
<evidence type="ECO:0000313" key="3">
    <source>
        <dbReference type="Proteomes" id="UP000076761"/>
    </source>
</evidence>
<dbReference type="Gene3D" id="3.40.50.720">
    <property type="entry name" value="NAD(P)-binding Rossmann-like Domain"/>
    <property type="match status" value="1"/>
</dbReference>
<accession>A0A165U3Q5</accession>
<feature type="domain" description="NmrA-like" evidence="1">
    <location>
        <begin position="5"/>
        <end position="82"/>
    </location>
</feature>
<dbReference type="GO" id="GO:0005737">
    <property type="term" value="C:cytoplasm"/>
    <property type="evidence" value="ECO:0007669"/>
    <property type="project" value="TreeGrafter"/>
</dbReference>
<evidence type="ECO:0000259" key="1">
    <source>
        <dbReference type="Pfam" id="PF05368"/>
    </source>
</evidence>
<dbReference type="PANTHER" id="PTHR48079">
    <property type="entry name" value="PROTEIN YEEZ"/>
    <property type="match status" value="1"/>
</dbReference>
<organism evidence="2 3">
    <name type="scientific">Neolentinus lepideus HHB14362 ss-1</name>
    <dbReference type="NCBI Taxonomy" id="1314782"/>
    <lineage>
        <taxon>Eukaryota</taxon>
        <taxon>Fungi</taxon>
        <taxon>Dikarya</taxon>
        <taxon>Basidiomycota</taxon>
        <taxon>Agaricomycotina</taxon>
        <taxon>Agaricomycetes</taxon>
        <taxon>Gloeophyllales</taxon>
        <taxon>Gloeophyllaceae</taxon>
        <taxon>Neolentinus</taxon>
    </lineage>
</organism>
<dbReference type="OrthoDB" id="10262413at2759"/>
<dbReference type="GO" id="GO:0004029">
    <property type="term" value="F:aldehyde dehydrogenase (NAD+) activity"/>
    <property type="evidence" value="ECO:0007669"/>
    <property type="project" value="TreeGrafter"/>
</dbReference>
<dbReference type="InterPro" id="IPR008030">
    <property type="entry name" value="NmrA-like"/>
</dbReference>
<dbReference type="Pfam" id="PF05368">
    <property type="entry name" value="NmrA"/>
    <property type="match status" value="1"/>
</dbReference>
<dbReference type="AlphaFoldDB" id="A0A165U3Q5"/>
<dbReference type="PANTHER" id="PTHR48079:SF6">
    <property type="entry name" value="NAD(P)-BINDING DOMAIN-CONTAINING PROTEIN-RELATED"/>
    <property type="match status" value="1"/>
</dbReference>
<dbReference type="InParanoid" id="A0A165U3Q5"/>
<name>A0A165U3Q5_9AGAM</name>
<protein>
    <submittedName>
        <fullName evidence="2">NAD(P)-binding protein</fullName>
    </submittedName>
</protein>
<dbReference type="FunCoup" id="A0A165U3Q5">
    <property type="interactions" value="19"/>
</dbReference>
<proteinExistence type="predicted"/>
<keyword evidence="3" id="KW-1185">Reference proteome</keyword>
<sequence length="358" mass="39294">MTSTKTHIFITGATGYIGGTLLKRLLQHENASSFEISTLVRAADKAEKLKALGVQVITGSYSDEDLLEKGAQKADIVFQNVDIGDVGATKVILRGLKKRFNETGRPPVVIHTSGTAAVCDSANGMYESKVVYSDMETDRIQSPDLILPHRLVNAVLLDADKEGYIRSQIIYPSTIWGLATGPLVDAGIQNPHSIQIPPFIRVSIDRGKALKIGEGRNIWPNAHIEDMADLYMLVFNKVLSNPEAPHGRDALYFAAADEHKLIDVYSTIAKSLYELGKVNSPELTQLADDEVIKYYGNPMFVTSVNGGNSRCRADRSFALGWKPTRGTKDMLDSIKPECEVIVSQLQRNLGKPVTARPR</sequence>
<dbReference type="STRING" id="1314782.A0A165U3Q5"/>
<reference evidence="2 3" key="1">
    <citation type="journal article" date="2016" name="Mol. Biol. Evol.">
        <title>Comparative Genomics of Early-Diverging Mushroom-Forming Fungi Provides Insights into the Origins of Lignocellulose Decay Capabilities.</title>
        <authorList>
            <person name="Nagy L.G."/>
            <person name="Riley R."/>
            <person name="Tritt A."/>
            <person name="Adam C."/>
            <person name="Daum C."/>
            <person name="Floudas D."/>
            <person name="Sun H."/>
            <person name="Yadav J.S."/>
            <person name="Pangilinan J."/>
            <person name="Larsson K.H."/>
            <person name="Matsuura K."/>
            <person name="Barry K."/>
            <person name="Labutti K."/>
            <person name="Kuo R."/>
            <person name="Ohm R.A."/>
            <person name="Bhattacharya S.S."/>
            <person name="Shirouzu T."/>
            <person name="Yoshinaga Y."/>
            <person name="Martin F.M."/>
            <person name="Grigoriev I.V."/>
            <person name="Hibbett D.S."/>
        </authorList>
    </citation>
    <scope>NUCLEOTIDE SEQUENCE [LARGE SCALE GENOMIC DNA]</scope>
    <source>
        <strain evidence="2 3">HHB14362 ss-1</strain>
    </source>
</reference>
<evidence type="ECO:0000313" key="2">
    <source>
        <dbReference type="EMBL" id="KZT27594.1"/>
    </source>
</evidence>
<dbReference type="EMBL" id="KV425561">
    <property type="protein sequence ID" value="KZT27594.1"/>
    <property type="molecule type" value="Genomic_DNA"/>
</dbReference>
<gene>
    <name evidence="2" type="ORF">NEOLEDRAFT_1110343</name>
</gene>
<dbReference type="Proteomes" id="UP000076761">
    <property type="component" value="Unassembled WGS sequence"/>
</dbReference>
<dbReference type="InterPro" id="IPR051783">
    <property type="entry name" value="NAD(P)-dependent_oxidoreduct"/>
</dbReference>